<evidence type="ECO:0000313" key="2">
    <source>
        <dbReference type="Proteomes" id="UP001163096"/>
    </source>
</evidence>
<dbReference type="GeneID" id="76833546"/>
<name>A0A9X9S420_METOG</name>
<dbReference type="KEGG" id="mou:OU421_00550"/>
<gene>
    <name evidence="1" type="ORF">OU421_00550</name>
</gene>
<dbReference type="RefSeq" id="WP_268186625.1">
    <property type="nucleotide sequence ID" value="NZ_CP113361.1"/>
</dbReference>
<keyword evidence="2" id="KW-1185">Reference proteome</keyword>
<dbReference type="EMBL" id="CP113361">
    <property type="protein sequence ID" value="WAI01398.1"/>
    <property type="molecule type" value="Genomic_DNA"/>
</dbReference>
<evidence type="ECO:0000313" key="1">
    <source>
        <dbReference type="EMBL" id="WAI01398.1"/>
    </source>
</evidence>
<proteinExistence type="predicted"/>
<organism evidence="1 2">
    <name type="scientific">Methanogenium organophilum</name>
    <dbReference type="NCBI Taxonomy" id="2199"/>
    <lineage>
        <taxon>Archaea</taxon>
        <taxon>Methanobacteriati</taxon>
        <taxon>Methanobacteriota</taxon>
        <taxon>Stenosarchaea group</taxon>
        <taxon>Methanomicrobia</taxon>
        <taxon>Methanomicrobiales</taxon>
        <taxon>Methanomicrobiaceae</taxon>
        <taxon>Methanogenium</taxon>
    </lineage>
</organism>
<accession>A0A9X9S420</accession>
<reference evidence="1" key="1">
    <citation type="submission" date="2022-11" db="EMBL/GenBank/DDBJ databases">
        <title>Complete genome sequence of Methanogenium organophilum DSM 3596.</title>
        <authorList>
            <person name="Chen S.-C."/>
            <person name="Lai S.-J."/>
            <person name="You Y.-T."/>
        </authorList>
    </citation>
    <scope>NUCLEOTIDE SEQUENCE</scope>
    <source>
        <strain evidence="1">DSM 3596</strain>
    </source>
</reference>
<sequence>MAESANFTKKHGGESGGNEFKLHVGKGEIFGSSGRFSPLYKINGVHEK</sequence>
<protein>
    <submittedName>
        <fullName evidence="1">Uncharacterized protein</fullName>
    </submittedName>
</protein>
<dbReference type="Proteomes" id="UP001163096">
    <property type="component" value="Chromosome"/>
</dbReference>
<dbReference type="AlphaFoldDB" id="A0A9X9S420"/>